<dbReference type="PROSITE" id="PS00137">
    <property type="entry name" value="SUBTILASE_HIS"/>
    <property type="match status" value="1"/>
</dbReference>
<dbReference type="Pfam" id="PF00082">
    <property type="entry name" value="Peptidase_S8"/>
    <property type="match status" value="1"/>
</dbReference>
<dbReference type="PROSITE" id="PS51892">
    <property type="entry name" value="SUBTILASE"/>
    <property type="match status" value="1"/>
</dbReference>
<reference evidence="10 11" key="1">
    <citation type="submission" date="2019-03" db="EMBL/GenBank/DDBJ databases">
        <title>Lake Tanganyika Metagenome-Assembled Genomes (MAGs).</title>
        <authorList>
            <person name="Tran P."/>
        </authorList>
    </citation>
    <scope>NUCLEOTIDE SEQUENCE [LARGE SCALE GENOMIC DNA]</scope>
    <source>
        <strain evidence="10">K_DeepCast_65m_m2_236</strain>
    </source>
</reference>
<dbReference type="GO" id="GO:0006508">
    <property type="term" value="P:proteolysis"/>
    <property type="evidence" value="ECO:0007669"/>
    <property type="project" value="UniProtKB-KW"/>
</dbReference>
<proteinExistence type="inferred from homology"/>
<evidence type="ECO:0000256" key="4">
    <source>
        <dbReference type="ARBA" id="ARBA00022825"/>
    </source>
</evidence>
<feature type="signal peptide" evidence="8">
    <location>
        <begin position="1"/>
        <end position="20"/>
    </location>
</feature>
<dbReference type="PANTHER" id="PTHR43806">
    <property type="entry name" value="PEPTIDASE S8"/>
    <property type="match status" value="1"/>
</dbReference>
<dbReference type="InterPro" id="IPR015500">
    <property type="entry name" value="Peptidase_S8_subtilisin-rel"/>
</dbReference>
<keyword evidence="8" id="KW-0732">Signal</keyword>
<dbReference type="InterPro" id="IPR050131">
    <property type="entry name" value="Peptidase_S8_subtilisin-like"/>
</dbReference>
<evidence type="ECO:0000256" key="5">
    <source>
        <dbReference type="PROSITE-ProRule" id="PRU01240"/>
    </source>
</evidence>
<keyword evidence="4 5" id="KW-0720">Serine protease</keyword>
<evidence type="ECO:0000256" key="6">
    <source>
        <dbReference type="RuleBase" id="RU003355"/>
    </source>
</evidence>
<comment type="caution">
    <text evidence="10">The sequence shown here is derived from an EMBL/GenBank/DDBJ whole genome shotgun (WGS) entry which is preliminary data.</text>
</comment>
<evidence type="ECO:0000256" key="8">
    <source>
        <dbReference type="SAM" id="SignalP"/>
    </source>
</evidence>
<evidence type="ECO:0000313" key="11">
    <source>
        <dbReference type="Proteomes" id="UP000703893"/>
    </source>
</evidence>
<dbReference type="PRINTS" id="PR00723">
    <property type="entry name" value="SUBTILISIN"/>
</dbReference>
<feature type="domain" description="Peptidase S8/S53" evidence="9">
    <location>
        <begin position="203"/>
        <end position="450"/>
    </location>
</feature>
<dbReference type="InterPro" id="IPR023827">
    <property type="entry name" value="Peptidase_S8_Asp-AS"/>
</dbReference>
<feature type="active site" description="Charge relay system" evidence="5">
    <location>
        <position position="210"/>
    </location>
</feature>
<dbReference type="InterPro" id="IPR036852">
    <property type="entry name" value="Peptidase_S8/S53_dom_sf"/>
</dbReference>
<dbReference type="InterPro" id="IPR023828">
    <property type="entry name" value="Peptidase_S8_Ser-AS"/>
</dbReference>
<feature type="active site" description="Charge relay system" evidence="5">
    <location>
        <position position="405"/>
    </location>
</feature>
<evidence type="ECO:0000313" key="10">
    <source>
        <dbReference type="EMBL" id="MBM3274510.1"/>
    </source>
</evidence>
<dbReference type="PROSITE" id="PS00136">
    <property type="entry name" value="SUBTILASE_ASP"/>
    <property type="match status" value="1"/>
</dbReference>
<feature type="chain" id="PRO_5036906525" evidence="8">
    <location>
        <begin position="21"/>
        <end position="460"/>
    </location>
</feature>
<dbReference type="SUPFAM" id="SSF52743">
    <property type="entry name" value="Subtilisin-like"/>
    <property type="match status" value="1"/>
</dbReference>
<evidence type="ECO:0000256" key="2">
    <source>
        <dbReference type="ARBA" id="ARBA00022670"/>
    </source>
</evidence>
<dbReference type="PANTHER" id="PTHR43806:SF11">
    <property type="entry name" value="CEREVISIN-RELATED"/>
    <property type="match status" value="1"/>
</dbReference>
<gene>
    <name evidence="10" type="ORF">FJZ00_05125</name>
</gene>
<evidence type="ECO:0000256" key="1">
    <source>
        <dbReference type="ARBA" id="ARBA00011073"/>
    </source>
</evidence>
<keyword evidence="2 5" id="KW-0645">Protease</keyword>
<evidence type="ECO:0000256" key="7">
    <source>
        <dbReference type="SAM" id="MobiDB-lite"/>
    </source>
</evidence>
<dbReference type="InterPro" id="IPR022398">
    <property type="entry name" value="Peptidase_S8_His-AS"/>
</dbReference>
<comment type="similarity">
    <text evidence="1 5 6">Belongs to the peptidase S8 family.</text>
</comment>
<sequence length="460" mass="46989">MTFRRTVALTVLASALVACGQAPGSTAVRLQGAHKVNAPGKDVASFSAVKKKVSVPNEVVVTTTEGAKLNASGEILDHFSFRGRTYHLVDAETGVAKVLNALRGQGYKADQNLQAFVTGTTAGAPPAPPPAPPAPPPSDPGQPPTNPPNPGNPGSPGQVPAPPGGPGQPPASNAPNDEFYFSQWGLKMANIPNLWTTTRGREDLVVAVVDTGIDYTHPDLSNKVVLGPNYTFTKKWWQIGKKDPGPIDDNSHGTHCAGIIGSLANNNVGIAGVAPGVKVMAVKVLDANGGGTDFAVMKGIAYAITHGAKIVNLSLGSAGASSVEREFYEAATDAGALIVAASGNEAAGVGFPAAYPGVLSVGAIDSGKNLASFSNHDTSLGLVAPGVGIMSTILGKQYAKFSGTSMATPYVSGVAALVWSKHPELTADQVRDKLLSTAEKLGDPSLFGNGLVDPQKALAN</sequence>
<feature type="active site" description="Charge relay system" evidence="5">
    <location>
        <position position="252"/>
    </location>
</feature>
<feature type="region of interest" description="Disordered" evidence="7">
    <location>
        <begin position="119"/>
        <end position="178"/>
    </location>
</feature>
<dbReference type="PROSITE" id="PS00138">
    <property type="entry name" value="SUBTILASE_SER"/>
    <property type="match status" value="1"/>
</dbReference>
<evidence type="ECO:0000256" key="3">
    <source>
        <dbReference type="ARBA" id="ARBA00022801"/>
    </source>
</evidence>
<dbReference type="PROSITE" id="PS51257">
    <property type="entry name" value="PROKAR_LIPOPROTEIN"/>
    <property type="match status" value="1"/>
</dbReference>
<feature type="compositionally biased region" description="Pro residues" evidence="7">
    <location>
        <begin position="125"/>
        <end position="169"/>
    </location>
</feature>
<keyword evidence="3 5" id="KW-0378">Hydrolase</keyword>
<dbReference type="Gene3D" id="3.40.50.200">
    <property type="entry name" value="Peptidase S8/S53 domain"/>
    <property type="match status" value="1"/>
</dbReference>
<dbReference type="GO" id="GO:0004252">
    <property type="term" value="F:serine-type endopeptidase activity"/>
    <property type="evidence" value="ECO:0007669"/>
    <property type="project" value="UniProtKB-UniRule"/>
</dbReference>
<dbReference type="InterPro" id="IPR000209">
    <property type="entry name" value="Peptidase_S8/S53_dom"/>
</dbReference>
<dbReference type="AlphaFoldDB" id="A0A937X536"/>
<protein>
    <submittedName>
        <fullName evidence="10">S8 family serine peptidase</fullName>
    </submittedName>
</protein>
<dbReference type="Proteomes" id="UP000703893">
    <property type="component" value="Unassembled WGS sequence"/>
</dbReference>
<evidence type="ECO:0000259" key="9">
    <source>
        <dbReference type="Pfam" id="PF00082"/>
    </source>
</evidence>
<accession>A0A937X536</accession>
<organism evidence="10 11">
    <name type="scientific">Candidatus Tanganyikabacteria bacterium</name>
    <dbReference type="NCBI Taxonomy" id="2961651"/>
    <lineage>
        <taxon>Bacteria</taxon>
        <taxon>Bacillati</taxon>
        <taxon>Candidatus Sericytochromatia</taxon>
        <taxon>Candidatus Tanganyikabacteria</taxon>
    </lineage>
</organism>
<name>A0A937X536_9BACT</name>
<dbReference type="EMBL" id="VGJX01000238">
    <property type="protein sequence ID" value="MBM3274510.1"/>
    <property type="molecule type" value="Genomic_DNA"/>
</dbReference>